<feature type="region of interest" description="Disordered" evidence="1">
    <location>
        <begin position="187"/>
        <end position="207"/>
    </location>
</feature>
<evidence type="ECO:0000259" key="3">
    <source>
        <dbReference type="Pfam" id="PF10708"/>
    </source>
</evidence>
<dbReference type="PATRIC" id="fig|710685.3.peg.5372"/>
<dbReference type="Proteomes" id="UP000005442">
    <property type="component" value="Chromosome"/>
</dbReference>
<dbReference type="KEGG" id="mrh:MycrhN_5347"/>
<feature type="transmembrane region" description="Helical" evidence="2">
    <location>
        <begin position="138"/>
        <end position="155"/>
    </location>
</feature>
<evidence type="ECO:0000256" key="1">
    <source>
        <dbReference type="SAM" id="MobiDB-lite"/>
    </source>
</evidence>
<dbReference type="RefSeq" id="WP_014213563.1">
    <property type="nucleotide sequence ID" value="NC_016604.1"/>
</dbReference>
<feature type="domain" description="DUF2510" evidence="3">
    <location>
        <begin position="6"/>
        <end position="36"/>
    </location>
</feature>
<protein>
    <recommendedName>
        <fullName evidence="3">DUF2510 domain-containing protein</fullName>
    </recommendedName>
</protein>
<dbReference type="InterPro" id="IPR018929">
    <property type="entry name" value="DUF2510"/>
</dbReference>
<keyword evidence="2" id="KW-1133">Transmembrane helix</keyword>
<evidence type="ECO:0000256" key="2">
    <source>
        <dbReference type="SAM" id="Phobius"/>
    </source>
</evidence>
<dbReference type="STRING" id="710685.MycrhN_5347"/>
<dbReference type="Pfam" id="PF10708">
    <property type="entry name" value="DUF2510"/>
    <property type="match status" value="1"/>
</dbReference>
<reference evidence="4 5" key="1">
    <citation type="submission" date="2011-12" db="EMBL/GenBank/DDBJ databases">
        <title>Complete sequence of Mycobacterium rhodesiae NBB3.</title>
        <authorList>
            <consortium name="US DOE Joint Genome Institute"/>
            <person name="Lucas S."/>
            <person name="Han J."/>
            <person name="Lapidus A."/>
            <person name="Cheng J.-F."/>
            <person name="Goodwin L."/>
            <person name="Pitluck S."/>
            <person name="Peters L."/>
            <person name="Mikhailova N."/>
            <person name="Gu W."/>
            <person name="Detter J.C."/>
            <person name="Han C."/>
            <person name="Tapia R."/>
            <person name="Land M."/>
            <person name="Hauser L."/>
            <person name="Kyrpides N."/>
            <person name="Ivanova N."/>
            <person name="Pagani I."/>
            <person name="Mattes T."/>
            <person name="Holmes A."/>
            <person name="Rutledge P."/>
            <person name="Paulsen I."/>
            <person name="Coleman N."/>
            <person name="Woyke T."/>
        </authorList>
    </citation>
    <scope>NUCLEOTIDE SEQUENCE [LARGE SCALE GENOMIC DNA]</scope>
    <source>
        <strain evidence="4 5">NBB3</strain>
    </source>
</reference>
<keyword evidence="2" id="KW-0812">Transmembrane</keyword>
<dbReference type="eggNOG" id="ENOG50301MH">
    <property type="taxonomic scope" value="Bacteria"/>
</dbReference>
<keyword evidence="5" id="KW-1185">Reference proteome</keyword>
<evidence type="ECO:0000313" key="5">
    <source>
        <dbReference type="Proteomes" id="UP000005442"/>
    </source>
</evidence>
<accession>G8RHF2</accession>
<keyword evidence="2" id="KW-0472">Membrane</keyword>
<feature type="transmembrane region" description="Helical" evidence="2">
    <location>
        <begin position="69"/>
        <end position="93"/>
    </location>
</feature>
<organism evidence="4 5">
    <name type="scientific">Mycolicibacterium rhodesiae (strain NBB3)</name>
    <name type="common">Mycobacterium rhodesiae</name>
    <dbReference type="NCBI Taxonomy" id="710685"/>
    <lineage>
        <taxon>Bacteria</taxon>
        <taxon>Bacillati</taxon>
        <taxon>Actinomycetota</taxon>
        <taxon>Actinomycetes</taxon>
        <taxon>Mycobacteriales</taxon>
        <taxon>Mycobacteriaceae</taxon>
        <taxon>Mycolicibacterium</taxon>
    </lineage>
</organism>
<evidence type="ECO:0000313" key="4">
    <source>
        <dbReference type="EMBL" id="AEV75822.1"/>
    </source>
</evidence>
<sequence>MIGPTGWFPDPHGQPGQRYFDGQRWTEHFTPGPSPALPVSVVVNNNIATPAPAVAVAVSGGGTNHALHLVLTVLSCGLWLPIWILVAIVGSVGRPTASVAVGGPGGTVVSTRRPGTALIVGGVFLALVILGQAIAHPWLFVPILLVAGAGGALIWKQKVAKEARKLEVLESYRRDVIAHRADTQHNLAKEGDPRGTYGAFPPAPDLR</sequence>
<dbReference type="EMBL" id="CP003169">
    <property type="protein sequence ID" value="AEV75822.1"/>
    <property type="molecule type" value="Genomic_DNA"/>
</dbReference>
<dbReference type="AlphaFoldDB" id="G8RHF2"/>
<name>G8RHF2_MYCRN</name>
<dbReference type="HOGENOM" id="CLU_1376844_0_0_11"/>
<gene>
    <name evidence="4" type="ordered locus">MycrhN_5347</name>
</gene>
<feature type="transmembrane region" description="Helical" evidence="2">
    <location>
        <begin position="114"/>
        <end position="132"/>
    </location>
</feature>
<proteinExistence type="predicted"/>